<dbReference type="RefSeq" id="XP_036672811.3">
    <property type="nucleotide sequence ID" value="XM_036816916.3"/>
</dbReference>
<keyword evidence="11" id="KW-0106">Calcium</keyword>
<dbReference type="PANTHER" id="PTHR11878:SF65">
    <property type="entry name" value="NA_CA-EXCHANGE PROTEIN, ISOFORM G"/>
    <property type="match status" value="1"/>
</dbReference>
<dbReference type="RefSeq" id="XP_065722946.2">
    <property type="nucleotide sequence ID" value="XM_065866874.2"/>
</dbReference>
<evidence type="ECO:0000256" key="6">
    <source>
        <dbReference type="ARBA" id="ARBA00022568"/>
    </source>
</evidence>
<name>A0AB40A6Y5_DROSZ</name>
<evidence type="ECO:0000256" key="21">
    <source>
        <dbReference type="SAM" id="Phobius"/>
    </source>
</evidence>
<feature type="domain" description="Calx-beta" evidence="22">
    <location>
        <begin position="451"/>
        <end position="550"/>
    </location>
</feature>
<dbReference type="SMART" id="SM00237">
    <property type="entry name" value="Calx_beta"/>
    <property type="match status" value="2"/>
</dbReference>
<dbReference type="InterPro" id="IPR044880">
    <property type="entry name" value="NCX_ion-bd_dom_sf"/>
</dbReference>
<keyword evidence="9" id="KW-0732">Signal</keyword>
<evidence type="ECO:0000313" key="27">
    <source>
        <dbReference type="RefSeq" id="XP_065722946.2"/>
    </source>
</evidence>
<dbReference type="GO" id="GO:0007154">
    <property type="term" value="P:cell communication"/>
    <property type="evidence" value="ECO:0007669"/>
    <property type="project" value="InterPro"/>
</dbReference>
<evidence type="ECO:0000256" key="16">
    <source>
        <dbReference type="ARBA" id="ARBA00023136"/>
    </source>
</evidence>
<evidence type="ECO:0000256" key="12">
    <source>
        <dbReference type="ARBA" id="ARBA00022860"/>
    </source>
</evidence>
<dbReference type="GO" id="GO:0030424">
    <property type="term" value="C:axon"/>
    <property type="evidence" value="ECO:0007669"/>
    <property type="project" value="TreeGrafter"/>
</dbReference>
<evidence type="ECO:0000256" key="3">
    <source>
        <dbReference type="ARBA" id="ARBA00022448"/>
    </source>
</evidence>
<keyword evidence="3" id="KW-0813">Transport</keyword>
<evidence type="ECO:0000256" key="13">
    <source>
        <dbReference type="ARBA" id="ARBA00022989"/>
    </source>
</evidence>
<keyword evidence="6" id="KW-0109">Calcium transport</keyword>
<keyword evidence="18" id="KW-0739">Sodium transport</keyword>
<dbReference type="GO" id="GO:0046872">
    <property type="term" value="F:metal ion binding"/>
    <property type="evidence" value="ECO:0007669"/>
    <property type="project" value="UniProtKB-KW"/>
</dbReference>
<evidence type="ECO:0000313" key="26">
    <source>
        <dbReference type="RefSeq" id="XP_036672813.3"/>
    </source>
</evidence>
<evidence type="ECO:0000256" key="4">
    <source>
        <dbReference type="ARBA" id="ARBA00022449"/>
    </source>
</evidence>
<dbReference type="InterPro" id="IPR051171">
    <property type="entry name" value="CaCA"/>
</dbReference>
<keyword evidence="5" id="KW-1003">Cell membrane</keyword>
<comment type="similarity">
    <text evidence="2">Belongs to the Ca(2+):cation antiporter (CaCA) (TC 2.A.19) family. SLC8 subfamily.</text>
</comment>
<keyword evidence="17" id="KW-0325">Glycoprotein</keyword>
<dbReference type="InterPro" id="IPR004837">
    <property type="entry name" value="NaCa_Exmemb"/>
</dbReference>
<evidence type="ECO:0000259" key="22">
    <source>
        <dbReference type="SMART" id="SM00237"/>
    </source>
</evidence>
<evidence type="ECO:0000256" key="20">
    <source>
        <dbReference type="SAM" id="MobiDB-lite"/>
    </source>
</evidence>
<dbReference type="InterPro" id="IPR038081">
    <property type="entry name" value="CalX-like_sf"/>
</dbReference>
<dbReference type="SUPFAM" id="SSF141072">
    <property type="entry name" value="CalX-like"/>
    <property type="match status" value="2"/>
</dbReference>
<sequence>MQLLLKSIFTCALFVIFVYATAQSLLKVHETEERQARQAAYLNISSHSSSADDQSSSNLSQDDGHFLSRRLRQVQAQGPARQVVHGEEGVEGAPSQLEDEMKQLERTNVDAPDVEELRQCSEGLVLPLWMPQRNISIGDRLIRGFVYFMLLIYLFVGVSIIADRFMAAIEAITSIERAVVVKGPNNTKQVMHVRIWNETVANLTLMALGSSAPEILLSVIEIYAKDFESGDLGPGTIVGSAAYNLFMIIAVCMIWIPAGEVRRIRHLRVFFVTALFSIFAYVWLWLILSVFTPGVILVWEAIVTLLFFPLTVLWAYIAERRLLVYKYMDKNYRVNKRGTVVAGEHDQVEMDAEKGPKHPMVTSSRANDAEAFDEARREYIHVLTELRQKYPEADLEQLEMMAQEQVLARSNKSRAFYRIQATRKMVGSGNLMRKIQERAHSDLTEVKAQLHAGDEEEADDPIRMYFEPGHYTVMENCGEFEVRVVRRGDISTYASVEYETQDGTASAGNDFVGRKGLLSFPPGVDEQRFRIEVIDDDVFEEDECFYIRLFNPSEGVKLAVPMIATVMILDDDHAGIFAFTDSVFEITESVGRFELKVMRYSGARGTVIVPYWTENDTATDAKDYEEARGELVFENNESEKFIDLYILEQSSYEKDVSFKVHIGEPRLAPDDTNKESFFNRFFEKHEHSGDPTHDEMAAKIKEVEKKSVQDLTELDRILLLSKPRNGELTTAYVRIRESQEFKATVDKLVAKANVSAVLGTSSWKEQFKDALTVIPADESEFDNDDEEEEVPSCFSYVSHFVCLFWKVLFAFVPPTDICGGYVTFVVSIFVIGVITAVIGDAASYFGCALNIKDSVTAILFVALGTSIPDTFASMIAAKHDEGADNCIGNVTGSNAVNVFLGIGLAWTIAAVYHSSHGGTFNVEPGTIGFAVALFCGEALIAIFIIMFRRWHKGIGAELGGPKISKYISAAILVFLWVFYVVICILEAYDVIRI</sequence>
<keyword evidence="16 21" id="KW-0472">Membrane</keyword>
<evidence type="ECO:0000256" key="9">
    <source>
        <dbReference type="ARBA" id="ARBA00022729"/>
    </source>
</evidence>
<dbReference type="Pfam" id="PF16494">
    <property type="entry name" value="Na_Ca_ex_C"/>
    <property type="match status" value="1"/>
</dbReference>
<dbReference type="InterPro" id="IPR032452">
    <property type="entry name" value="Na_Ca_Ex_C-exten"/>
</dbReference>
<dbReference type="GO" id="GO:0098703">
    <property type="term" value="P:calcium ion import across plasma membrane"/>
    <property type="evidence" value="ECO:0007669"/>
    <property type="project" value="TreeGrafter"/>
</dbReference>
<evidence type="ECO:0000256" key="8">
    <source>
        <dbReference type="ARBA" id="ARBA00022723"/>
    </source>
</evidence>
<dbReference type="GO" id="GO:0042383">
    <property type="term" value="C:sarcolemma"/>
    <property type="evidence" value="ECO:0007669"/>
    <property type="project" value="TreeGrafter"/>
</dbReference>
<feature type="transmembrane region" description="Helical" evidence="21">
    <location>
        <begin position="269"/>
        <end position="291"/>
    </location>
</feature>
<dbReference type="RefSeq" id="XP_036672812.3">
    <property type="nucleotide sequence ID" value="XM_036816917.3"/>
</dbReference>
<dbReference type="Pfam" id="PF01699">
    <property type="entry name" value="Na_Ca_ex"/>
    <property type="match status" value="2"/>
</dbReference>
<evidence type="ECO:0000313" key="23">
    <source>
        <dbReference type="Proteomes" id="UP001652628"/>
    </source>
</evidence>
<dbReference type="GeneID" id="108018359"/>
<dbReference type="GO" id="GO:0005516">
    <property type="term" value="F:calmodulin binding"/>
    <property type="evidence" value="ECO:0007669"/>
    <property type="project" value="UniProtKB-KW"/>
</dbReference>
<keyword evidence="13 21" id="KW-1133">Transmembrane helix</keyword>
<dbReference type="PANTHER" id="PTHR11878">
    <property type="entry name" value="SODIUM/CALCIUM EXCHANGER"/>
    <property type="match status" value="1"/>
</dbReference>
<dbReference type="NCBIfam" id="TIGR00845">
    <property type="entry name" value="caca"/>
    <property type="match status" value="1"/>
</dbReference>
<evidence type="ECO:0000256" key="5">
    <source>
        <dbReference type="ARBA" id="ARBA00022475"/>
    </source>
</evidence>
<reference evidence="24 25" key="1">
    <citation type="submission" date="2025-05" db="UniProtKB">
        <authorList>
            <consortium name="RefSeq"/>
        </authorList>
    </citation>
    <scope>IDENTIFICATION</scope>
</reference>
<evidence type="ECO:0000256" key="1">
    <source>
        <dbReference type="ARBA" id="ARBA00004651"/>
    </source>
</evidence>
<feature type="transmembrane region" description="Helical" evidence="21">
    <location>
        <begin position="824"/>
        <end position="845"/>
    </location>
</feature>
<protein>
    <submittedName>
        <fullName evidence="24 25">Sodium/calcium exchanger Calx isoform X1</fullName>
    </submittedName>
</protein>
<dbReference type="InterPro" id="IPR004836">
    <property type="entry name" value="Na_Ca_Ex"/>
</dbReference>
<keyword evidence="7 21" id="KW-0812">Transmembrane</keyword>
<keyword evidence="12" id="KW-0112">Calmodulin-binding</keyword>
<feature type="transmembrane region" description="Helical" evidence="21">
    <location>
        <begin position="896"/>
        <end position="915"/>
    </location>
</feature>
<dbReference type="Gene3D" id="2.60.40.2030">
    <property type="match status" value="2"/>
</dbReference>
<evidence type="ECO:0000256" key="19">
    <source>
        <dbReference type="ARBA" id="ARBA00033667"/>
    </source>
</evidence>
<gene>
    <name evidence="24 25 26 27" type="primary">Calx</name>
</gene>
<comment type="subcellular location">
    <subcellularLocation>
        <location evidence="1">Cell membrane</location>
        <topology evidence="1">Multi-pass membrane protein</topology>
    </subcellularLocation>
</comment>
<dbReference type="Pfam" id="PF03160">
    <property type="entry name" value="Calx-beta"/>
    <property type="match status" value="1"/>
</dbReference>
<dbReference type="GO" id="GO:0098794">
    <property type="term" value="C:postsynapse"/>
    <property type="evidence" value="ECO:0007669"/>
    <property type="project" value="TreeGrafter"/>
</dbReference>
<keyword evidence="23" id="KW-1185">Reference proteome</keyword>
<evidence type="ECO:0000256" key="18">
    <source>
        <dbReference type="ARBA" id="ARBA00023201"/>
    </source>
</evidence>
<keyword evidence="4" id="KW-0050">Antiport</keyword>
<evidence type="ECO:0000256" key="11">
    <source>
        <dbReference type="ARBA" id="ARBA00022837"/>
    </source>
</evidence>
<evidence type="ECO:0000256" key="2">
    <source>
        <dbReference type="ARBA" id="ARBA00007489"/>
    </source>
</evidence>
<feature type="domain" description="Calx-beta" evidence="22">
    <location>
        <begin position="564"/>
        <end position="663"/>
    </location>
</feature>
<dbReference type="Proteomes" id="UP001652628">
    <property type="component" value="Chromosome 3"/>
</dbReference>
<keyword evidence="14" id="KW-0915">Sodium</keyword>
<proteinExistence type="inferred from homology"/>
<feature type="transmembrane region" description="Helical" evidence="21">
    <location>
        <begin position="141"/>
        <end position="162"/>
    </location>
</feature>
<accession>A0AB40A6Y5</accession>
<dbReference type="AlphaFoldDB" id="A0AB40A6Y5"/>
<evidence type="ECO:0000256" key="10">
    <source>
        <dbReference type="ARBA" id="ARBA00022737"/>
    </source>
</evidence>
<feature type="region of interest" description="Disordered" evidence="20">
    <location>
        <begin position="78"/>
        <end position="97"/>
    </location>
</feature>
<dbReference type="GO" id="GO:0005432">
    <property type="term" value="F:calcium:sodium antiporter activity"/>
    <property type="evidence" value="ECO:0007669"/>
    <property type="project" value="InterPro"/>
</dbReference>
<dbReference type="RefSeq" id="XP_036672813.3">
    <property type="nucleotide sequence ID" value="XM_036816918.3"/>
</dbReference>
<evidence type="ECO:0000256" key="7">
    <source>
        <dbReference type="ARBA" id="ARBA00022692"/>
    </source>
</evidence>
<evidence type="ECO:0000256" key="17">
    <source>
        <dbReference type="ARBA" id="ARBA00023180"/>
    </source>
</evidence>
<keyword evidence="8" id="KW-0479">Metal-binding</keyword>
<evidence type="ECO:0000256" key="15">
    <source>
        <dbReference type="ARBA" id="ARBA00023065"/>
    </source>
</evidence>
<feature type="transmembrane region" description="Helical" evidence="21">
    <location>
        <begin position="927"/>
        <end position="947"/>
    </location>
</feature>
<evidence type="ECO:0000256" key="14">
    <source>
        <dbReference type="ARBA" id="ARBA00023053"/>
    </source>
</evidence>
<dbReference type="PRINTS" id="PR01259">
    <property type="entry name" value="NACAEXCHNGR"/>
</dbReference>
<keyword evidence="15" id="KW-0406">Ion transport</keyword>
<evidence type="ECO:0000313" key="24">
    <source>
        <dbReference type="RefSeq" id="XP_036672811.3"/>
    </source>
</evidence>
<organism evidence="23 26">
    <name type="scientific">Drosophila suzukii</name>
    <name type="common">Spotted-wing drosophila fruit fly</name>
    <dbReference type="NCBI Taxonomy" id="28584"/>
    <lineage>
        <taxon>Eukaryota</taxon>
        <taxon>Metazoa</taxon>
        <taxon>Ecdysozoa</taxon>
        <taxon>Arthropoda</taxon>
        <taxon>Hexapoda</taxon>
        <taxon>Insecta</taxon>
        <taxon>Pterygota</taxon>
        <taxon>Neoptera</taxon>
        <taxon>Endopterygota</taxon>
        <taxon>Diptera</taxon>
        <taxon>Brachycera</taxon>
        <taxon>Muscomorpha</taxon>
        <taxon>Ephydroidea</taxon>
        <taxon>Drosophilidae</taxon>
        <taxon>Drosophila</taxon>
        <taxon>Sophophora</taxon>
    </lineage>
</organism>
<comment type="catalytic activity">
    <reaction evidence="19">
        <text>Ca(2+)(in) + 3 Na(+)(out) = Ca(2+)(out) + 3 Na(+)(in)</text>
        <dbReference type="Rhea" id="RHEA:69955"/>
        <dbReference type="ChEBI" id="CHEBI:29101"/>
        <dbReference type="ChEBI" id="CHEBI:29108"/>
    </reaction>
</comment>
<dbReference type="Gene3D" id="1.20.1420.30">
    <property type="entry name" value="NCX, central ion-binding region"/>
    <property type="match status" value="2"/>
</dbReference>
<feature type="transmembrane region" description="Helical" evidence="21">
    <location>
        <begin position="967"/>
        <end position="988"/>
    </location>
</feature>
<feature type="transmembrane region" description="Helical" evidence="21">
    <location>
        <begin position="857"/>
        <end position="876"/>
    </location>
</feature>
<evidence type="ECO:0000313" key="25">
    <source>
        <dbReference type="RefSeq" id="XP_036672812.3"/>
    </source>
</evidence>
<keyword evidence="10" id="KW-0677">Repeat</keyword>
<dbReference type="InterPro" id="IPR003644">
    <property type="entry name" value="Calx_beta"/>
</dbReference>
<feature type="transmembrane region" description="Helical" evidence="21">
    <location>
        <begin position="297"/>
        <end position="318"/>
    </location>
</feature>
<feature type="transmembrane region" description="Helical" evidence="21">
    <location>
        <begin position="236"/>
        <end position="257"/>
    </location>
</feature>